<name>A0A9D5SB99_XYLRU</name>
<dbReference type="AlphaFoldDB" id="A0A9D5SB99"/>
<feature type="domain" description="Polysaccharide pyruvyl transferase" evidence="1">
    <location>
        <begin position="142"/>
        <end position="372"/>
    </location>
</feature>
<sequence length="446" mass="50568">MDKILALIVRIVVWMSGFVKPLSRLGVCRFASYKKGQPLKILLVGYNGARNTGADARVVALTQQLEQALGAGKSELTVMTLDTDNVSGYFTPAVRLWHFTTFFLFSLLRACSTHHVAVLCEGSTLTPTFAEALCVFYCEAAGIMRRQGKPCIAYGSEVGKLSGWLARLSSDMCRDTYFMVRTDESLKNLQALGLKGHVGTDTAWTFDSSEGEQWARRQLMQAGWDGKQPLMGVAPLNPYCWPVRPSLWRWLKAVVTRDFSQQYDKFYFFSDTRERRQQFQRYLSAMTAATNQYAQAHGAFVVILGMEQLDARVCYQLEQHVDAPHVVCTSKTYNVFQMTALLRQLSILLTSRYHASVLSMEQACPIVAVSIDARLNGVMREVGLDEHYLHHADDADLERHIISSLKMADDHQQDIKLQIERQLANYKNKTMAMSQFFTTWLTKQYL</sequence>
<reference evidence="2" key="1">
    <citation type="submission" date="2019-04" db="EMBL/GenBank/DDBJ databases">
        <title>Evolution of Biomass-Degrading Anaerobic Consortia Revealed by Metagenomics.</title>
        <authorList>
            <person name="Peng X."/>
        </authorList>
    </citation>
    <scope>NUCLEOTIDE SEQUENCE</scope>
    <source>
        <strain evidence="2">SIG140</strain>
    </source>
</reference>
<comment type="caution">
    <text evidence="2">The sequence shown here is derived from an EMBL/GenBank/DDBJ whole genome shotgun (WGS) entry which is preliminary data.</text>
</comment>
<protein>
    <recommendedName>
        <fullName evidence="1">Polysaccharide pyruvyl transferase domain-containing protein</fullName>
    </recommendedName>
</protein>
<organism evidence="2 3">
    <name type="scientific">Xylanibacter ruminicola</name>
    <name type="common">Prevotella ruminicola</name>
    <dbReference type="NCBI Taxonomy" id="839"/>
    <lineage>
        <taxon>Bacteria</taxon>
        <taxon>Pseudomonadati</taxon>
        <taxon>Bacteroidota</taxon>
        <taxon>Bacteroidia</taxon>
        <taxon>Bacteroidales</taxon>
        <taxon>Prevotellaceae</taxon>
        <taxon>Xylanibacter</taxon>
    </lineage>
</organism>
<proteinExistence type="predicted"/>
<dbReference type="EMBL" id="SUYC01000005">
    <property type="protein sequence ID" value="MBE6270470.1"/>
    <property type="molecule type" value="Genomic_DNA"/>
</dbReference>
<dbReference type="Pfam" id="PF04230">
    <property type="entry name" value="PS_pyruv_trans"/>
    <property type="match status" value="1"/>
</dbReference>
<evidence type="ECO:0000313" key="3">
    <source>
        <dbReference type="Proteomes" id="UP000806522"/>
    </source>
</evidence>
<gene>
    <name evidence="2" type="ORF">E7101_05900</name>
</gene>
<dbReference type="PANTHER" id="PTHR36836">
    <property type="entry name" value="COLANIC ACID BIOSYNTHESIS PROTEIN WCAK"/>
    <property type="match status" value="1"/>
</dbReference>
<dbReference type="PANTHER" id="PTHR36836:SF1">
    <property type="entry name" value="COLANIC ACID BIOSYNTHESIS PROTEIN WCAK"/>
    <property type="match status" value="1"/>
</dbReference>
<evidence type="ECO:0000313" key="2">
    <source>
        <dbReference type="EMBL" id="MBE6270470.1"/>
    </source>
</evidence>
<evidence type="ECO:0000259" key="1">
    <source>
        <dbReference type="Pfam" id="PF04230"/>
    </source>
</evidence>
<dbReference type="InterPro" id="IPR007345">
    <property type="entry name" value="Polysacch_pyruvyl_Trfase"/>
</dbReference>
<accession>A0A9D5SB99</accession>
<dbReference type="Proteomes" id="UP000806522">
    <property type="component" value="Unassembled WGS sequence"/>
</dbReference>